<dbReference type="EMBL" id="NKDB02000001">
    <property type="protein sequence ID" value="RKJ99816.1"/>
    <property type="molecule type" value="Genomic_DNA"/>
</dbReference>
<dbReference type="InterPro" id="IPR006311">
    <property type="entry name" value="TAT_signal"/>
</dbReference>
<name>A0A420KJ09_9BURK</name>
<feature type="signal peptide" evidence="2">
    <location>
        <begin position="1"/>
        <end position="33"/>
    </location>
</feature>
<dbReference type="AlphaFoldDB" id="A0A420KJ09"/>
<reference evidence="4 5" key="1">
    <citation type="submission" date="2018-09" db="EMBL/GenBank/DDBJ databases">
        <title>Genome comparison of Alicycliphilus sp. BQ1, a polyurethanolytic bacterium, with its closest phylogenetic relatives Alicycliphilus denitrificans BC and K601, unable to attack polyurethane.</title>
        <authorList>
            <person name="Loza-Tavera H."/>
            <person name="Lozano L."/>
            <person name="Cevallos M."/>
            <person name="Maya-Lucas O."/>
            <person name="Garcia-Mena J."/>
            <person name="Hernandez J."/>
        </authorList>
    </citation>
    <scope>NUCLEOTIDE SEQUENCE [LARGE SCALE GENOMIC DNA]</scope>
    <source>
        <strain evidence="4 5">BQ1</strain>
    </source>
</reference>
<accession>A0A420KJ09</accession>
<dbReference type="PANTHER" id="PTHR42928">
    <property type="entry name" value="TRICARBOXYLATE-BINDING PROTEIN"/>
    <property type="match status" value="1"/>
</dbReference>
<evidence type="ECO:0000313" key="4">
    <source>
        <dbReference type="EMBL" id="RKJ99816.1"/>
    </source>
</evidence>
<dbReference type="RefSeq" id="WP_013517458.1">
    <property type="nucleotide sequence ID" value="NZ_CP051298.1"/>
</dbReference>
<dbReference type="Pfam" id="PF03401">
    <property type="entry name" value="TctC"/>
    <property type="match status" value="1"/>
</dbReference>
<evidence type="ECO:0000256" key="1">
    <source>
        <dbReference type="ARBA" id="ARBA00006987"/>
    </source>
</evidence>
<dbReference type="SUPFAM" id="SSF53850">
    <property type="entry name" value="Periplasmic binding protein-like II"/>
    <property type="match status" value="1"/>
</dbReference>
<dbReference type="PROSITE" id="PS51318">
    <property type="entry name" value="TAT"/>
    <property type="match status" value="1"/>
</dbReference>
<keyword evidence="2" id="KW-0732">Signal</keyword>
<reference evidence="3 6" key="2">
    <citation type="submission" date="2020-05" db="EMBL/GenBank/DDBJ databases">
        <title>Complete genome sequence of Alicycliphilus denitrificans DP3.</title>
        <authorList>
            <person name="Chen X."/>
        </authorList>
    </citation>
    <scope>NUCLEOTIDE SEQUENCE [LARGE SCALE GENOMIC DNA]</scope>
    <source>
        <strain evidence="3 6">DP3</strain>
    </source>
</reference>
<organism evidence="4 5">
    <name type="scientific">Alicycliphilus denitrificans</name>
    <dbReference type="NCBI Taxonomy" id="179636"/>
    <lineage>
        <taxon>Bacteria</taxon>
        <taxon>Pseudomonadati</taxon>
        <taxon>Pseudomonadota</taxon>
        <taxon>Betaproteobacteria</taxon>
        <taxon>Burkholderiales</taxon>
        <taxon>Comamonadaceae</taxon>
        <taxon>Alicycliphilus</taxon>
    </lineage>
</organism>
<evidence type="ECO:0000313" key="5">
    <source>
        <dbReference type="Proteomes" id="UP000216225"/>
    </source>
</evidence>
<evidence type="ECO:0000313" key="6">
    <source>
        <dbReference type="Proteomes" id="UP000500755"/>
    </source>
</evidence>
<protein>
    <submittedName>
        <fullName evidence="4">Tripartite tricarboxylate transporter substrate binding protein</fullName>
    </submittedName>
</protein>
<dbReference type="PIRSF" id="PIRSF017082">
    <property type="entry name" value="YflP"/>
    <property type="match status" value="1"/>
</dbReference>
<feature type="chain" id="PRO_5036350730" evidence="2">
    <location>
        <begin position="34"/>
        <end position="332"/>
    </location>
</feature>
<dbReference type="Gene3D" id="3.40.190.150">
    <property type="entry name" value="Bordetella uptake gene, domain 1"/>
    <property type="match status" value="1"/>
</dbReference>
<dbReference type="PANTHER" id="PTHR42928:SF5">
    <property type="entry name" value="BLR1237 PROTEIN"/>
    <property type="match status" value="1"/>
</dbReference>
<dbReference type="InterPro" id="IPR005064">
    <property type="entry name" value="BUG"/>
</dbReference>
<evidence type="ECO:0000256" key="2">
    <source>
        <dbReference type="SAM" id="SignalP"/>
    </source>
</evidence>
<gene>
    <name evidence="4" type="ORF">CE154_000225</name>
    <name evidence="3" type="ORF">HF896_03270</name>
</gene>
<dbReference type="CDD" id="cd13578">
    <property type="entry name" value="PBP2_Bug27"/>
    <property type="match status" value="1"/>
</dbReference>
<evidence type="ECO:0000313" key="3">
    <source>
        <dbReference type="EMBL" id="QKD42683.1"/>
    </source>
</evidence>
<dbReference type="Proteomes" id="UP000500755">
    <property type="component" value="Chromosome"/>
</dbReference>
<dbReference type="InterPro" id="IPR042100">
    <property type="entry name" value="Bug_dom1"/>
</dbReference>
<dbReference type="EMBL" id="CP051298">
    <property type="protein sequence ID" value="QKD42683.1"/>
    <property type="molecule type" value="Genomic_DNA"/>
</dbReference>
<dbReference type="Gene3D" id="3.40.190.10">
    <property type="entry name" value="Periplasmic binding protein-like II"/>
    <property type="match status" value="1"/>
</dbReference>
<sequence>MDSTRTRAPRRRACLALAACAALTVLASPGAHAQAYPAKPITMVVPFPPGGPTDMVARLLAQKLSEQMGQPVVVDNKPGANGNIGGVYVSKAPADGYTVLYNTSSITLSPALYKSMQYDVLRDLAPVALTAVVPLALVVNPEVPANNVKDFVAYAKAHPGKLSYGSAGNGNVTHLAAYQFVKAQGIEATHVPYRGSAPADVDLAAGQIQFMTDTINSVMSFVKDKRMKLLAVTTAKRMSLFPDVPTLAETIMPGFEAGAWQGVMVPAGTPEPVVQRLNAEINKALQNPGLREKLAVQGAEPLGSSVQEYGAYLRKELARWASVVKATGITLD</sequence>
<proteinExistence type="inferred from homology"/>
<comment type="similarity">
    <text evidence="1">Belongs to the UPF0065 (bug) family.</text>
</comment>
<dbReference type="Proteomes" id="UP000216225">
    <property type="component" value="Unassembled WGS sequence"/>
</dbReference>